<dbReference type="InterPro" id="IPR051318">
    <property type="entry name" value="Fe-S_L-Ser"/>
</dbReference>
<evidence type="ECO:0000256" key="1">
    <source>
        <dbReference type="ARBA" id="ARBA00001966"/>
    </source>
</evidence>
<keyword evidence="15" id="KW-1185">Reference proteome</keyword>
<comment type="catalytic activity">
    <reaction evidence="10 11">
        <text>L-serine = pyruvate + NH4(+)</text>
        <dbReference type="Rhea" id="RHEA:19169"/>
        <dbReference type="ChEBI" id="CHEBI:15361"/>
        <dbReference type="ChEBI" id="CHEBI:28938"/>
        <dbReference type="ChEBI" id="CHEBI:33384"/>
        <dbReference type="EC" id="4.3.1.17"/>
    </reaction>
</comment>
<protein>
    <recommendedName>
        <fullName evidence="11">L-serine dehydratase</fullName>
        <ecNumber evidence="11">4.3.1.17</ecNumber>
    </recommendedName>
</protein>
<keyword evidence="8 11" id="KW-0411">Iron-sulfur</keyword>
<evidence type="ECO:0000259" key="13">
    <source>
        <dbReference type="Pfam" id="PF03315"/>
    </source>
</evidence>
<comment type="cofactor">
    <cofactor evidence="1 11">
        <name>[4Fe-4S] cluster</name>
        <dbReference type="ChEBI" id="CHEBI:49883"/>
    </cofactor>
</comment>
<dbReference type="InterPro" id="IPR004644">
    <property type="entry name" value="Fe-S_L-Ser_mono"/>
</dbReference>
<keyword evidence="5 11" id="KW-0004">4Fe-4S</keyword>
<dbReference type="EC" id="4.3.1.17" evidence="11"/>
<evidence type="ECO:0000256" key="5">
    <source>
        <dbReference type="ARBA" id="ARBA00022485"/>
    </source>
</evidence>
<keyword evidence="9 11" id="KW-0456">Lyase</keyword>
<comment type="similarity">
    <text evidence="3 11">Belongs to the iron-sulfur dependent L-serine dehydratase family.</text>
</comment>
<keyword evidence="4 11" id="KW-0312">Gluconeogenesis</keyword>
<dbReference type="Pfam" id="PF03313">
    <property type="entry name" value="SDH_alpha"/>
    <property type="match status" value="1"/>
</dbReference>
<evidence type="ECO:0000256" key="10">
    <source>
        <dbReference type="ARBA" id="ARBA00049406"/>
    </source>
</evidence>
<dbReference type="GO" id="GO:0003941">
    <property type="term" value="F:L-serine ammonia-lyase activity"/>
    <property type="evidence" value="ECO:0007669"/>
    <property type="project" value="UniProtKB-EC"/>
</dbReference>
<dbReference type="InterPro" id="IPR005131">
    <property type="entry name" value="Ser_deHydtase_bsu"/>
</dbReference>
<evidence type="ECO:0000256" key="2">
    <source>
        <dbReference type="ARBA" id="ARBA00004742"/>
    </source>
</evidence>
<evidence type="ECO:0000259" key="12">
    <source>
        <dbReference type="Pfam" id="PF03313"/>
    </source>
</evidence>
<evidence type="ECO:0000256" key="8">
    <source>
        <dbReference type="ARBA" id="ARBA00023014"/>
    </source>
</evidence>
<sequence>MAISVFDLFSVGIGPSSSHTVGPMRAARMFARRLRSEGVLGSVASVRTELYGSLGATGHGHGTPKAVLLGLEGNSPRTVDVEGADERVEAIKSTGSLRLLGEREIAFSFDDDLILHRRKALPYHANGMTLWAYDASGAEVLTRTYYSVGGGFVVDEEAVGADRIKLDDTALKYPFRTGDELLRLTKETGLSISSLMLENERAWRTEDEIRAGLLEIWRVMQACVSRGMSREGILPGGLRVRRRAAVTARQLRAEGDPLARAMEWITLYAMAVNEENAAGGRVVTAPTNGAAGIIPAVLHYYINFVPGADEDGVVRFLLAAGAIGMLFKENASISGAEVGCQGEVGSACSMAAGALAEVLGGSPEQVENAAEIGMEHNLGLTCDPVGGLVQIPCIERNGMAAVKAVTAAKMAMRGDGSHKVSLDKVIKTMKETGADMSVKYKETARGGLAVNIIEC</sequence>
<evidence type="ECO:0000256" key="3">
    <source>
        <dbReference type="ARBA" id="ARBA00008636"/>
    </source>
</evidence>
<accession>A0ABW9HNI6</accession>
<dbReference type="RefSeq" id="WP_109361741.1">
    <property type="nucleotide sequence ID" value="NZ_JBJVNI010000006.1"/>
</dbReference>
<comment type="pathway">
    <text evidence="2">Carbohydrate biosynthesis; gluconeogenesis.</text>
</comment>
<proteinExistence type="inferred from homology"/>
<reference evidence="14 15" key="1">
    <citation type="submission" date="2024-12" db="EMBL/GenBank/DDBJ databases">
        <title>Forecasting of Potato common scab and diversities of Pathogenic streptomyces spp. in china.</title>
        <authorList>
            <person name="Handique U."/>
            <person name="Wu J."/>
        </authorList>
    </citation>
    <scope>NUCLEOTIDE SEQUENCE [LARGE SCALE GENOMIC DNA]</scope>
    <source>
        <strain evidence="14 15">ZRIMU1530</strain>
    </source>
</reference>
<evidence type="ECO:0000256" key="4">
    <source>
        <dbReference type="ARBA" id="ARBA00022432"/>
    </source>
</evidence>
<dbReference type="Gene3D" id="3.30.1330.90">
    <property type="entry name" value="D-3-phosphoglycerate dehydrogenase, domain 3"/>
    <property type="match status" value="1"/>
</dbReference>
<dbReference type="InterPro" id="IPR005130">
    <property type="entry name" value="Ser_deHydtase-like_asu"/>
</dbReference>
<evidence type="ECO:0000256" key="9">
    <source>
        <dbReference type="ARBA" id="ARBA00023239"/>
    </source>
</evidence>
<evidence type="ECO:0000256" key="7">
    <source>
        <dbReference type="ARBA" id="ARBA00023004"/>
    </source>
</evidence>
<dbReference type="InterPro" id="IPR029009">
    <property type="entry name" value="ASB_dom_sf"/>
</dbReference>
<keyword evidence="6 11" id="KW-0479">Metal-binding</keyword>
<dbReference type="PANTHER" id="PTHR30182">
    <property type="entry name" value="L-SERINE DEHYDRATASE"/>
    <property type="match status" value="1"/>
</dbReference>
<dbReference type="EMBL" id="JBJVNI010000006">
    <property type="protein sequence ID" value="MFM9609643.1"/>
    <property type="molecule type" value="Genomic_DNA"/>
</dbReference>
<dbReference type="PANTHER" id="PTHR30182:SF1">
    <property type="entry name" value="L-SERINE DEHYDRATASE 1"/>
    <property type="match status" value="1"/>
</dbReference>
<evidence type="ECO:0000313" key="14">
    <source>
        <dbReference type="EMBL" id="MFM9609643.1"/>
    </source>
</evidence>
<evidence type="ECO:0000256" key="11">
    <source>
        <dbReference type="RuleBase" id="RU366059"/>
    </source>
</evidence>
<dbReference type="SUPFAM" id="SSF143548">
    <property type="entry name" value="Serine metabolism enzymes domain"/>
    <property type="match status" value="1"/>
</dbReference>
<organism evidence="14 15">
    <name type="scientific">Streptomyces niveiscabiei</name>
    <dbReference type="NCBI Taxonomy" id="164115"/>
    <lineage>
        <taxon>Bacteria</taxon>
        <taxon>Bacillati</taxon>
        <taxon>Actinomycetota</taxon>
        <taxon>Actinomycetes</taxon>
        <taxon>Kitasatosporales</taxon>
        <taxon>Streptomycetaceae</taxon>
        <taxon>Streptomyces</taxon>
    </lineage>
</organism>
<comment type="caution">
    <text evidence="14">The sequence shown here is derived from an EMBL/GenBank/DDBJ whole genome shotgun (WGS) entry which is preliminary data.</text>
</comment>
<evidence type="ECO:0000313" key="15">
    <source>
        <dbReference type="Proteomes" id="UP001631957"/>
    </source>
</evidence>
<keyword evidence="7 11" id="KW-0408">Iron</keyword>
<dbReference type="NCBIfam" id="TIGR00720">
    <property type="entry name" value="sda_mono"/>
    <property type="match status" value="1"/>
</dbReference>
<dbReference type="Proteomes" id="UP001631957">
    <property type="component" value="Unassembled WGS sequence"/>
</dbReference>
<dbReference type="Pfam" id="PF03315">
    <property type="entry name" value="SDH_beta"/>
    <property type="match status" value="1"/>
</dbReference>
<evidence type="ECO:0000256" key="6">
    <source>
        <dbReference type="ARBA" id="ARBA00022723"/>
    </source>
</evidence>
<feature type="domain" description="Serine dehydratase-like alpha subunit" evidence="12">
    <location>
        <begin position="187"/>
        <end position="449"/>
    </location>
</feature>
<feature type="domain" description="Serine dehydratase beta chain" evidence="13">
    <location>
        <begin position="4"/>
        <end position="157"/>
    </location>
</feature>
<gene>
    <name evidence="14" type="ORF">ACKI18_13110</name>
</gene>
<name>A0ABW9HNI6_9ACTN</name>